<evidence type="ECO:0000256" key="2">
    <source>
        <dbReference type="ARBA" id="ARBA00022737"/>
    </source>
</evidence>
<feature type="binding site" evidence="9">
    <location>
        <begin position="40"/>
        <end position="47"/>
    </location>
    <ligand>
        <name>ATP</name>
        <dbReference type="ChEBI" id="CHEBI:30616"/>
        <label>1</label>
    </ligand>
</feature>
<evidence type="ECO:0000256" key="5">
    <source>
        <dbReference type="ARBA" id="ARBA00022801"/>
    </source>
</evidence>
<dbReference type="InterPro" id="IPR037118">
    <property type="entry name" value="Val-tRNA_synth_C_sf"/>
</dbReference>
<feature type="domain" description="ABC transporter" evidence="11">
    <location>
        <begin position="8"/>
        <end position="219"/>
    </location>
</feature>
<dbReference type="InterPro" id="IPR043686">
    <property type="entry name" value="Uup"/>
</dbReference>
<sequence>MPVAPPQLTLRNATVTFGGRPLFANITMSLGKGERVCLVGANGSGKSTILKALAGEVELDGGQRFLQPGITVGYLPQNPDLSLGGTVAGYIGAGLADPEGETYRIDAVLDHLDLDGSRDISTLSGGEGRRTALGRVLVRRPDLLLLDEPTNHLDLPTIEWLEEELAAFPGGILMISHDRTFLTKLTRRLLWLDRGRMFELDDGFAKFEDWSNGIIEQEAAENYRLQKRIEQEEYWLARGVTARRSRNEGRRRNLFALRKQRAEALKARGKAKLALSEAESGGQLVIEAIDISKCFIRPDGSEVTIVDGFSTRIQRGDRLGLIGPNGAGKSTILKLLTGQMQPDSGTIRLGTNLMPLYLDQRRMVFDLDKTLWQTLAPGGGDSIDVRGQQRHVVAYLRDFLFNDKQATMTVRTLSGGERARLMLAKLFAQPSNLIVLDEPTNDLDMDTLDLLQEVLSDYDGTLLLVSHDRDFLDRLVTSVIAVEGDGEVAEYPGGYSDYLIQRPEPKAVASDKAAKKPATEKAPPPARAPQRLSSKEQRELDDLPGRIATLEKEIQVIETALADPDLYSRDPQKFAKASDLLAGKKTALAEAETRWLELEEKRAELAAG</sequence>
<evidence type="ECO:0000256" key="9">
    <source>
        <dbReference type="HAMAP-Rule" id="MF_00848"/>
    </source>
</evidence>
<comment type="function">
    <text evidence="9">Probably plays a role in ribosome assembly or function. May be involved in resolution of branched DNA intermediates that result from template switching in postreplication gaps. Binds DNA and has ATPase activity.</text>
</comment>
<comment type="similarity">
    <text evidence="9">Belongs to the ABC transporter superfamily. ABCF family. Uup subfamily.</text>
</comment>
<dbReference type="GO" id="GO:0005524">
    <property type="term" value="F:ATP binding"/>
    <property type="evidence" value="ECO:0007669"/>
    <property type="project" value="UniProtKB-KW"/>
</dbReference>
<dbReference type="EMBL" id="JAXCLW010000001">
    <property type="protein sequence ID" value="MDY0881269.1"/>
    <property type="molecule type" value="Genomic_DNA"/>
</dbReference>
<evidence type="ECO:0000256" key="7">
    <source>
        <dbReference type="ARBA" id="ARBA00023125"/>
    </source>
</evidence>
<evidence type="ECO:0000256" key="3">
    <source>
        <dbReference type="ARBA" id="ARBA00022741"/>
    </source>
</evidence>
<evidence type="ECO:0000256" key="4">
    <source>
        <dbReference type="ARBA" id="ARBA00022763"/>
    </source>
</evidence>
<name>A0ABU5E5E7_9PROT</name>
<dbReference type="InterPro" id="IPR051309">
    <property type="entry name" value="ABCF_ATPase"/>
</dbReference>
<comment type="caution">
    <text evidence="12">The sequence shown here is derived from an EMBL/GenBank/DDBJ whole genome shotgun (WGS) entry which is preliminary data.</text>
</comment>
<evidence type="ECO:0000313" key="12">
    <source>
        <dbReference type="EMBL" id="MDY0881269.1"/>
    </source>
</evidence>
<dbReference type="InterPro" id="IPR027417">
    <property type="entry name" value="P-loop_NTPase"/>
</dbReference>
<evidence type="ECO:0000256" key="10">
    <source>
        <dbReference type="SAM" id="MobiDB-lite"/>
    </source>
</evidence>
<dbReference type="Gene3D" id="3.40.50.300">
    <property type="entry name" value="P-loop containing nucleotide triphosphate hydrolases"/>
    <property type="match status" value="2"/>
</dbReference>
<feature type="binding site" evidence="9">
    <location>
        <begin position="323"/>
        <end position="330"/>
    </location>
    <ligand>
        <name>ATP</name>
        <dbReference type="ChEBI" id="CHEBI:30616"/>
        <label>2</label>
    </ligand>
</feature>
<keyword evidence="6 9" id="KW-0067">ATP-binding</keyword>
<dbReference type="InterPro" id="IPR003593">
    <property type="entry name" value="AAA+_ATPase"/>
</dbReference>
<feature type="domain" description="ABC transporter" evidence="11">
    <location>
        <begin position="286"/>
        <end position="510"/>
    </location>
</feature>
<evidence type="ECO:0000259" key="11">
    <source>
        <dbReference type="PROSITE" id="PS50893"/>
    </source>
</evidence>
<dbReference type="Gene3D" id="1.10.287.380">
    <property type="entry name" value="Valyl-tRNA synthetase, C-terminal domain"/>
    <property type="match status" value="1"/>
</dbReference>
<dbReference type="PROSITE" id="PS00211">
    <property type="entry name" value="ABC_TRANSPORTER_1"/>
    <property type="match status" value="1"/>
</dbReference>
<dbReference type="Pfam" id="PF00005">
    <property type="entry name" value="ABC_tran"/>
    <property type="match status" value="2"/>
</dbReference>
<dbReference type="PANTHER" id="PTHR42855">
    <property type="entry name" value="ABC TRANSPORTER ATP-BINDING SUBUNIT"/>
    <property type="match status" value="1"/>
</dbReference>
<evidence type="ECO:0000256" key="8">
    <source>
        <dbReference type="ARBA" id="ARBA00023204"/>
    </source>
</evidence>
<dbReference type="CDD" id="cd03221">
    <property type="entry name" value="ABCF_EF-3"/>
    <property type="match status" value="2"/>
</dbReference>
<dbReference type="RefSeq" id="WP_320506340.1">
    <property type="nucleotide sequence ID" value="NZ_JAXCLW010000001.1"/>
</dbReference>
<evidence type="ECO:0000313" key="13">
    <source>
        <dbReference type="Proteomes" id="UP001279642"/>
    </source>
</evidence>
<keyword evidence="1 9" id="KW-0963">Cytoplasm</keyword>
<proteinExistence type="inferred from homology"/>
<organism evidence="12 13">
    <name type="scientific">Dongia soli</name>
    <dbReference type="NCBI Taxonomy" id="600628"/>
    <lineage>
        <taxon>Bacteria</taxon>
        <taxon>Pseudomonadati</taxon>
        <taxon>Pseudomonadota</taxon>
        <taxon>Alphaproteobacteria</taxon>
        <taxon>Rhodospirillales</taxon>
        <taxon>Dongiaceae</taxon>
        <taxon>Dongia</taxon>
    </lineage>
</organism>
<dbReference type="SMART" id="SM00382">
    <property type="entry name" value="AAA"/>
    <property type="match status" value="2"/>
</dbReference>
<keyword evidence="4 9" id="KW-0227">DNA damage</keyword>
<keyword evidence="8 9" id="KW-0234">DNA repair</keyword>
<keyword evidence="3 9" id="KW-0547">Nucleotide-binding</keyword>
<dbReference type="SUPFAM" id="SSF52540">
    <property type="entry name" value="P-loop containing nucleoside triphosphate hydrolases"/>
    <property type="match status" value="2"/>
</dbReference>
<accession>A0ABU5E5E7</accession>
<keyword evidence="2 9" id="KW-0677">Repeat</keyword>
<keyword evidence="5 9" id="KW-0378">Hydrolase</keyword>
<keyword evidence="7 9" id="KW-0238">DNA-binding</keyword>
<reference evidence="12 13" key="1">
    <citation type="journal article" date="2016" name="Antonie Van Leeuwenhoek">
        <title>Dongia soli sp. nov., isolated from soil from Dokdo, Korea.</title>
        <authorList>
            <person name="Kim D.U."/>
            <person name="Lee H."/>
            <person name="Kim H."/>
            <person name="Kim S.G."/>
            <person name="Ka J.O."/>
        </authorList>
    </citation>
    <scope>NUCLEOTIDE SEQUENCE [LARGE SCALE GENOMIC DNA]</scope>
    <source>
        <strain evidence="12 13">D78</strain>
    </source>
</reference>
<dbReference type="HAMAP" id="MF_00848">
    <property type="entry name" value="Uup"/>
    <property type="match status" value="1"/>
</dbReference>
<feature type="region of interest" description="Disordered" evidence="10">
    <location>
        <begin position="506"/>
        <end position="541"/>
    </location>
</feature>
<dbReference type="InterPro" id="IPR017871">
    <property type="entry name" value="ABC_transporter-like_CS"/>
</dbReference>
<evidence type="ECO:0000256" key="6">
    <source>
        <dbReference type="ARBA" id="ARBA00022840"/>
    </source>
</evidence>
<evidence type="ECO:0000256" key="1">
    <source>
        <dbReference type="ARBA" id="ARBA00022490"/>
    </source>
</evidence>
<dbReference type="InterPro" id="IPR003439">
    <property type="entry name" value="ABC_transporter-like_ATP-bd"/>
</dbReference>
<dbReference type="PANTHER" id="PTHR42855:SF1">
    <property type="entry name" value="ABC TRANSPORTER DOMAIN-CONTAINING PROTEIN"/>
    <property type="match status" value="1"/>
</dbReference>
<keyword evidence="13" id="KW-1185">Reference proteome</keyword>
<comment type="catalytic activity">
    <reaction evidence="9">
        <text>ATP + H2O = ADP + phosphate + H(+)</text>
        <dbReference type="Rhea" id="RHEA:13065"/>
        <dbReference type="ChEBI" id="CHEBI:15377"/>
        <dbReference type="ChEBI" id="CHEBI:15378"/>
        <dbReference type="ChEBI" id="CHEBI:30616"/>
        <dbReference type="ChEBI" id="CHEBI:43474"/>
        <dbReference type="ChEBI" id="CHEBI:456216"/>
    </reaction>
</comment>
<protein>
    <recommendedName>
        <fullName evidence="9">ATP-binding protein Uup</fullName>
        <ecNumber evidence="9">3.6.1.-</ecNumber>
    </recommendedName>
</protein>
<dbReference type="EC" id="3.6.1.-" evidence="9"/>
<comment type="subcellular location">
    <subcellularLocation>
        <location evidence="9">Cytoplasm</location>
    </subcellularLocation>
    <text evidence="9">Associates with ribosomes.</text>
</comment>
<dbReference type="Pfam" id="PF16326">
    <property type="entry name" value="ABC_tran_CTD"/>
    <property type="match status" value="1"/>
</dbReference>
<dbReference type="Proteomes" id="UP001279642">
    <property type="component" value="Unassembled WGS sequence"/>
</dbReference>
<dbReference type="InterPro" id="IPR032524">
    <property type="entry name" value="ABC_tran_C"/>
</dbReference>
<gene>
    <name evidence="9" type="primary">uup</name>
    <name evidence="12" type="ORF">SMD27_00290</name>
</gene>
<dbReference type="PROSITE" id="PS50893">
    <property type="entry name" value="ABC_TRANSPORTER_2"/>
    <property type="match status" value="2"/>
</dbReference>